<dbReference type="Pfam" id="PF01741">
    <property type="entry name" value="MscL"/>
    <property type="match status" value="1"/>
</dbReference>
<comment type="function">
    <text evidence="10">Channel that opens in response to stretch forces in the membrane lipid bilayer. May participate in the regulation of osmotic pressure changes within the cell.</text>
</comment>
<evidence type="ECO:0000256" key="1">
    <source>
        <dbReference type="ARBA" id="ARBA00004651"/>
    </source>
</evidence>
<gene>
    <name evidence="10" type="primary">mscL</name>
    <name evidence="11" type="ORF">FM125_02960</name>
</gene>
<evidence type="ECO:0000256" key="8">
    <source>
        <dbReference type="ARBA" id="ARBA00023136"/>
    </source>
</evidence>
<dbReference type="Proteomes" id="UP000196230">
    <property type="component" value="Unassembled WGS sequence"/>
</dbReference>
<evidence type="ECO:0000256" key="6">
    <source>
        <dbReference type="ARBA" id="ARBA00022989"/>
    </source>
</evidence>
<evidence type="ECO:0000313" key="12">
    <source>
        <dbReference type="Proteomes" id="UP000196230"/>
    </source>
</evidence>
<sequence length="144" mass="15524">MILLMLQGFKDFIMKGNVIDLAVAVVMGGAFGAVVNALVEAVLMPLIAALVGSPNFDDFAVLDINGVAVKFGVLLTAIVNFLLIAAAIYFVVVMPMNKMIERRNRRLGIDPEVEELTPDQALLTEIRDLLSTQRGGSINGEPRP</sequence>
<comment type="similarity">
    <text evidence="2 10">Belongs to the MscL family.</text>
</comment>
<keyword evidence="8 10" id="KW-0472">Membrane</keyword>
<evidence type="ECO:0000256" key="4">
    <source>
        <dbReference type="ARBA" id="ARBA00022475"/>
    </source>
</evidence>
<evidence type="ECO:0000256" key="5">
    <source>
        <dbReference type="ARBA" id="ARBA00022692"/>
    </source>
</evidence>
<dbReference type="GO" id="GO:0005886">
    <property type="term" value="C:plasma membrane"/>
    <property type="evidence" value="ECO:0007669"/>
    <property type="project" value="UniProtKB-SubCell"/>
</dbReference>
<feature type="transmembrane region" description="Helical" evidence="10">
    <location>
        <begin position="71"/>
        <end position="96"/>
    </location>
</feature>
<dbReference type="InterPro" id="IPR001185">
    <property type="entry name" value="MS_channel"/>
</dbReference>
<accession>A0A1R4IK24</accession>
<keyword evidence="6 10" id="KW-1133">Transmembrane helix</keyword>
<dbReference type="InterPro" id="IPR037673">
    <property type="entry name" value="MSC/AndL"/>
</dbReference>
<dbReference type="GO" id="GO:0008381">
    <property type="term" value="F:mechanosensitive monoatomic ion channel activity"/>
    <property type="evidence" value="ECO:0007669"/>
    <property type="project" value="UniProtKB-UniRule"/>
</dbReference>
<evidence type="ECO:0000256" key="7">
    <source>
        <dbReference type="ARBA" id="ARBA00023065"/>
    </source>
</evidence>
<evidence type="ECO:0000256" key="10">
    <source>
        <dbReference type="HAMAP-Rule" id="MF_00115"/>
    </source>
</evidence>
<dbReference type="Gene3D" id="1.10.1200.120">
    <property type="entry name" value="Large-conductance mechanosensitive channel, MscL, domain 1"/>
    <property type="match status" value="1"/>
</dbReference>
<evidence type="ECO:0000256" key="3">
    <source>
        <dbReference type="ARBA" id="ARBA00022448"/>
    </source>
</evidence>
<keyword evidence="3 10" id="KW-0813">Transport</keyword>
<keyword evidence="5 10" id="KW-0812">Transmembrane</keyword>
<comment type="subunit">
    <text evidence="10">Homopentamer.</text>
</comment>
<dbReference type="HAMAP" id="MF_00115">
    <property type="entry name" value="MscL"/>
    <property type="match status" value="1"/>
</dbReference>
<dbReference type="PANTHER" id="PTHR30266">
    <property type="entry name" value="MECHANOSENSITIVE CHANNEL MSCL"/>
    <property type="match status" value="1"/>
</dbReference>
<dbReference type="PANTHER" id="PTHR30266:SF2">
    <property type="entry name" value="LARGE-CONDUCTANCE MECHANOSENSITIVE CHANNEL"/>
    <property type="match status" value="1"/>
</dbReference>
<protein>
    <recommendedName>
        <fullName evidence="10">Large-conductance mechanosensitive channel</fullName>
    </recommendedName>
</protein>
<name>A0A1R4IK24_9MICC</name>
<dbReference type="InterPro" id="IPR036019">
    <property type="entry name" value="MscL_channel"/>
</dbReference>
<evidence type="ECO:0000256" key="2">
    <source>
        <dbReference type="ARBA" id="ARBA00007254"/>
    </source>
</evidence>
<dbReference type="NCBIfam" id="TIGR00220">
    <property type="entry name" value="mscL"/>
    <property type="match status" value="1"/>
</dbReference>
<dbReference type="EMBL" id="FUKP01000018">
    <property type="protein sequence ID" value="SJN20157.1"/>
    <property type="molecule type" value="Genomic_DNA"/>
</dbReference>
<dbReference type="PRINTS" id="PR01264">
    <property type="entry name" value="MECHCHANNEL"/>
</dbReference>
<evidence type="ECO:0000313" key="11">
    <source>
        <dbReference type="EMBL" id="SJN20157.1"/>
    </source>
</evidence>
<proteinExistence type="inferred from homology"/>
<comment type="subcellular location">
    <subcellularLocation>
        <location evidence="1 10">Cell membrane</location>
        <topology evidence="1 10">Multi-pass membrane protein</topology>
    </subcellularLocation>
</comment>
<reference evidence="11 12" key="1">
    <citation type="submission" date="2017-02" db="EMBL/GenBank/DDBJ databases">
        <authorList>
            <person name="Peterson S.W."/>
        </authorList>
    </citation>
    <scope>NUCLEOTIDE SEQUENCE [LARGE SCALE GENOMIC DNA]</scope>
    <source>
        <strain evidence="11 12">2B3F</strain>
    </source>
</reference>
<evidence type="ECO:0000256" key="9">
    <source>
        <dbReference type="ARBA" id="ARBA00023303"/>
    </source>
</evidence>
<dbReference type="InterPro" id="IPR019823">
    <property type="entry name" value="Mechanosensitive_channel_CS"/>
</dbReference>
<keyword evidence="7 10" id="KW-0406">Ion transport</keyword>
<keyword evidence="4 10" id="KW-1003">Cell membrane</keyword>
<dbReference type="SUPFAM" id="SSF81330">
    <property type="entry name" value="Gated mechanosensitive channel"/>
    <property type="match status" value="1"/>
</dbReference>
<dbReference type="PROSITE" id="PS01327">
    <property type="entry name" value="MSCL"/>
    <property type="match status" value="1"/>
</dbReference>
<organism evidence="11 12">
    <name type="scientific">Micrococcus lylae</name>
    <dbReference type="NCBI Taxonomy" id="1273"/>
    <lineage>
        <taxon>Bacteria</taxon>
        <taxon>Bacillati</taxon>
        <taxon>Actinomycetota</taxon>
        <taxon>Actinomycetes</taxon>
        <taxon>Micrococcales</taxon>
        <taxon>Micrococcaceae</taxon>
        <taxon>Micrococcus</taxon>
    </lineage>
</organism>
<keyword evidence="9 10" id="KW-0407">Ion channel</keyword>
<feature type="transmembrane region" description="Helical" evidence="10">
    <location>
        <begin position="21"/>
        <end position="51"/>
    </location>
</feature>
<dbReference type="AlphaFoldDB" id="A0A1R4IK24"/>